<keyword evidence="3" id="KW-1185">Reference proteome</keyword>
<comment type="caution">
    <text evidence="2">The sequence shown here is derived from an EMBL/GenBank/DDBJ whole genome shotgun (WGS) entry which is preliminary data.</text>
</comment>
<dbReference type="Gene3D" id="3.10.620.30">
    <property type="match status" value="1"/>
</dbReference>
<organism evidence="2 3">
    <name type="scientific">Dactylosporangium siamense</name>
    <dbReference type="NCBI Taxonomy" id="685454"/>
    <lineage>
        <taxon>Bacteria</taxon>
        <taxon>Bacillati</taxon>
        <taxon>Actinomycetota</taxon>
        <taxon>Actinomycetes</taxon>
        <taxon>Micromonosporales</taxon>
        <taxon>Micromonosporaceae</taxon>
        <taxon>Dactylosporangium</taxon>
    </lineage>
</organism>
<evidence type="ECO:0000313" key="2">
    <source>
        <dbReference type="EMBL" id="GIG47109.1"/>
    </source>
</evidence>
<dbReference type="Proteomes" id="UP000660611">
    <property type="component" value="Unassembled WGS sequence"/>
</dbReference>
<dbReference type="InterPro" id="IPR002931">
    <property type="entry name" value="Transglutaminase-like"/>
</dbReference>
<reference evidence="2" key="1">
    <citation type="submission" date="2021-01" db="EMBL/GenBank/DDBJ databases">
        <title>Whole genome shotgun sequence of Dactylosporangium siamense NBRC 106093.</title>
        <authorList>
            <person name="Komaki H."/>
            <person name="Tamura T."/>
        </authorList>
    </citation>
    <scope>NUCLEOTIDE SEQUENCE</scope>
    <source>
        <strain evidence="2">NBRC 106093</strain>
    </source>
</reference>
<dbReference type="AlphaFoldDB" id="A0A919U910"/>
<evidence type="ECO:0000313" key="3">
    <source>
        <dbReference type="Proteomes" id="UP000660611"/>
    </source>
</evidence>
<dbReference type="InterPro" id="IPR038765">
    <property type="entry name" value="Papain-like_cys_pep_sf"/>
</dbReference>
<name>A0A919U910_9ACTN</name>
<protein>
    <submittedName>
        <fullName evidence="2">Transglutaminase</fullName>
    </submittedName>
</protein>
<gene>
    <name evidence="2" type="ORF">Dsi01nite_051500</name>
</gene>
<dbReference type="RefSeq" id="WP_203848850.1">
    <property type="nucleotide sequence ID" value="NZ_BAAAVW010000017.1"/>
</dbReference>
<accession>A0A919U910</accession>
<proteinExistence type="predicted"/>
<feature type="domain" description="Transglutaminase-like" evidence="1">
    <location>
        <begin position="24"/>
        <end position="126"/>
    </location>
</feature>
<evidence type="ECO:0000259" key="1">
    <source>
        <dbReference type="Pfam" id="PF01841"/>
    </source>
</evidence>
<dbReference type="Pfam" id="PF01841">
    <property type="entry name" value="Transglut_core"/>
    <property type="match status" value="1"/>
</dbReference>
<dbReference type="PANTHER" id="PTHR33490">
    <property type="entry name" value="BLR5614 PROTEIN-RELATED"/>
    <property type="match status" value="1"/>
</dbReference>
<dbReference type="PANTHER" id="PTHR33490:SF3">
    <property type="entry name" value="CONSERVED INTEGRAL MEMBRANE PROTEIN"/>
    <property type="match status" value="1"/>
</dbReference>
<dbReference type="EMBL" id="BONQ01000081">
    <property type="protein sequence ID" value="GIG47109.1"/>
    <property type="molecule type" value="Genomic_DNA"/>
</dbReference>
<dbReference type="SUPFAM" id="SSF54001">
    <property type="entry name" value="Cysteine proteinases"/>
    <property type="match status" value="1"/>
</dbReference>
<sequence length="197" mass="20880">MAVEAFLSAGDVVQADHPAVRAAAARLRERHAGDAGFSQAAYEFVRDEVRHSFDVDDPRVTVTAAEVLEHRVGLCYAKSHLLAALLRAEGVPAGLCYQRLATTDGGFVLHGLVAVHLDGRWHRQDPRGNKPGVDARFSLDGPRLAFQIDPAAGECDYDAVFVTPDAGVLAALRATTDVLTLRAAGLPGELSGETVGS</sequence>